<dbReference type="AlphaFoldDB" id="A0A0D0D2C7"/>
<feature type="transmembrane region" description="Helical" evidence="2">
    <location>
        <begin position="65"/>
        <end position="85"/>
    </location>
</feature>
<reference evidence="4" key="2">
    <citation type="submission" date="2015-01" db="EMBL/GenBank/DDBJ databases">
        <title>Evolutionary Origins and Diversification of the Mycorrhizal Mutualists.</title>
        <authorList>
            <consortium name="DOE Joint Genome Institute"/>
            <consortium name="Mycorrhizal Genomics Consortium"/>
            <person name="Kohler A."/>
            <person name="Kuo A."/>
            <person name="Nagy L.G."/>
            <person name="Floudas D."/>
            <person name="Copeland A."/>
            <person name="Barry K.W."/>
            <person name="Cichocki N."/>
            <person name="Veneault-Fourrey C."/>
            <person name="LaButti K."/>
            <person name="Lindquist E.A."/>
            <person name="Lipzen A."/>
            <person name="Lundell T."/>
            <person name="Morin E."/>
            <person name="Murat C."/>
            <person name="Riley R."/>
            <person name="Ohm R."/>
            <person name="Sun H."/>
            <person name="Tunlid A."/>
            <person name="Henrissat B."/>
            <person name="Grigoriev I.V."/>
            <person name="Hibbett D.S."/>
            <person name="Martin F."/>
        </authorList>
    </citation>
    <scope>NUCLEOTIDE SEQUENCE [LARGE SCALE GENOMIC DNA]</scope>
    <source>
        <strain evidence="4">Ve08.2h10</strain>
    </source>
</reference>
<keyword evidence="4" id="KW-1185">Reference proteome</keyword>
<feature type="transmembrane region" description="Helical" evidence="2">
    <location>
        <begin position="106"/>
        <end position="123"/>
    </location>
</feature>
<sequence length="276" mass="30432">MLRAIKDTSALIFAPLKVPDATIFASPACKRDEAEMKRLSIYKGEYHHLAPIVFADPNQMTPNGFLRSVVLLNVLCLLLFGRNAFTKEKACGGPKERGQIHSIHSMTEGLIALAVIFVFYLLSPDPELQIVGSETKIPYEADYDFYLEHLFKRSKWAIDTVSWFNMELFGSKQQTSVATEPRAPPATTCTWEDDFLNSLDNMTEPAAPVSIGSVSHTFTALEDPVHSLPPSPIHPSPSPSLGCLSPLSSPPLADPQQITTSNAMKHVTRTHTKAKK</sequence>
<dbReference type="EMBL" id="KN826870">
    <property type="protein sequence ID" value="KIK77701.1"/>
    <property type="molecule type" value="Genomic_DNA"/>
</dbReference>
<keyword evidence="2" id="KW-1133">Transmembrane helix</keyword>
<protein>
    <submittedName>
        <fullName evidence="3">Uncharacterized protein</fullName>
    </submittedName>
</protein>
<evidence type="ECO:0000256" key="1">
    <source>
        <dbReference type="SAM" id="MobiDB-lite"/>
    </source>
</evidence>
<feature type="region of interest" description="Disordered" evidence="1">
    <location>
        <begin position="225"/>
        <end position="276"/>
    </location>
</feature>
<dbReference type="HOGENOM" id="CLU_1008661_0_0_1"/>
<gene>
    <name evidence="3" type="ORF">PAXRUDRAFT_17322</name>
</gene>
<proteinExistence type="predicted"/>
<organism evidence="3 4">
    <name type="scientific">Paxillus rubicundulus Ve08.2h10</name>
    <dbReference type="NCBI Taxonomy" id="930991"/>
    <lineage>
        <taxon>Eukaryota</taxon>
        <taxon>Fungi</taxon>
        <taxon>Dikarya</taxon>
        <taxon>Basidiomycota</taxon>
        <taxon>Agaricomycotina</taxon>
        <taxon>Agaricomycetes</taxon>
        <taxon>Agaricomycetidae</taxon>
        <taxon>Boletales</taxon>
        <taxon>Paxilineae</taxon>
        <taxon>Paxillaceae</taxon>
        <taxon>Paxillus</taxon>
    </lineage>
</organism>
<keyword evidence="2" id="KW-0812">Transmembrane</keyword>
<evidence type="ECO:0000313" key="4">
    <source>
        <dbReference type="Proteomes" id="UP000054538"/>
    </source>
</evidence>
<reference evidence="3 4" key="1">
    <citation type="submission" date="2014-04" db="EMBL/GenBank/DDBJ databases">
        <authorList>
            <consortium name="DOE Joint Genome Institute"/>
            <person name="Kuo A."/>
            <person name="Kohler A."/>
            <person name="Jargeat P."/>
            <person name="Nagy L.G."/>
            <person name="Floudas D."/>
            <person name="Copeland A."/>
            <person name="Barry K.W."/>
            <person name="Cichocki N."/>
            <person name="Veneault-Fourrey C."/>
            <person name="LaButti K."/>
            <person name="Lindquist E.A."/>
            <person name="Lipzen A."/>
            <person name="Lundell T."/>
            <person name="Morin E."/>
            <person name="Murat C."/>
            <person name="Sun H."/>
            <person name="Tunlid A."/>
            <person name="Henrissat B."/>
            <person name="Grigoriev I.V."/>
            <person name="Hibbett D.S."/>
            <person name="Martin F."/>
            <person name="Nordberg H.P."/>
            <person name="Cantor M.N."/>
            <person name="Hua S.X."/>
        </authorList>
    </citation>
    <scope>NUCLEOTIDE SEQUENCE [LARGE SCALE GENOMIC DNA]</scope>
    <source>
        <strain evidence="3 4">Ve08.2h10</strain>
    </source>
</reference>
<accession>A0A0D0D2C7</accession>
<dbReference type="Proteomes" id="UP000054538">
    <property type="component" value="Unassembled WGS sequence"/>
</dbReference>
<name>A0A0D0D2C7_9AGAM</name>
<dbReference type="OrthoDB" id="2693364at2759"/>
<evidence type="ECO:0000313" key="3">
    <source>
        <dbReference type="EMBL" id="KIK77701.1"/>
    </source>
</evidence>
<dbReference type="Pfam" id="PF20414">
    <property type="entry name" value="DUF6698"/>
    <property type="match status" value="1"/>
</dbReference>
<evidence type="ECO:0000256" key="2">
    <source>
        <dbReference type="SAM" id="Phobius"/>
    </source>
</evidence>
<feature type="compositionally biased region" description="Basic residues" evidence="1">
    <location>
        <begin position="266"/>
        <end position="276"/>
    </location>
</feature>
<keyword evidence="2" id="KW-0472">Membrane</keyword>
<feature type="compositionally biased region" description="Pro residues" evidence="1">
    <location>
        <begin position="227"/>
        <end position="238"/>
    </location>
</feature>
<dbReference type="InParanoid" id="A0A0D0D2C7"/>
<dbReference type="InterPro" id="IPR046521">
    <property type="entry name" value="DUF6698"/>
</dbReference>